<proteinExistence type="inferred from homology"/>
<gene>
    <name evidence="8" type="ORF">GCM10022402_32170</name>
</gene>
<evidence type="ECO:0000256" key="1">
    <source>
        <dbReference type="ARBA" id="ARBA00004141"/>
    </source>
</evidence>
<dbReference type="PANTHER" id="PTHR38459">
    <property type="entry name" value="PROPHAGE BACTOPRENOL-LINKED GLUCOSE TRANSLOCASE HOMOLOG"/>
    <property type="match status" value="1"/>
</dbReference>
<evidence type="ECO:0000256" key="3">
    <source>
        <dbReference type="ARBA" id="ARBA00022692"/>
    </source>
</evidence>
<name>A0ABP7G378_9ACTN</name>
<feature type="transmembrane region" description="Helical" evidence="6">
    <location>
        <begin position="52"/>
        <end position="71"/>
    </location>
</feature>
<feature type="transmembrane region" description="Helical" evidence="6">
    <location>
        <begin position="83"/>
        <end position="105"/>
    </location>
</feature>
<feature type="domain" description="GtrA/DPMS transmembrane" evidence="7">
    <location>
        <begin position="20"/>
        <end position="141"/>
    </location>
</feature>
<dbReference type="RefSeq" id="WP_344972628.1">
    <property type="nucleotide sequence ID" value="NZ_BAABDD010000015.1"/>
</dbReference>
<evidence type="ECO:0000256" key="5">
    <source>
        <dbReference type="ARBA" id="ARBA00023136"/>
    </source>
</evidence>
<keyword evidence="3 6" id="KW-0812">Transmembrane</keyword>
<dbReference type="InterPro" id="IPR051401">
    <property type="entry name" value="GtrA_CellWall_Glycosyl"/>
</dbReference>
<comment type="subcellular location">
    <subcellularLocation>
        <location evidence="1">Membrane</location>
        <topology evidence="1">Multi-pass membrane protein</topology>
    </subcellularLocation>
</comment>
<keyword evidence="4 6" id="KW-1133">Transmembrane helix</keyword>
<dbReference type="Proteomes" id="UP001500908">
    <property type="component" value="Unassembled WGS sequence"/>
</dbReference>
<dbReference type="Pfam" id="PF04138">
    <property type="entry name" value="GtrA_DPMS_TM"/>
    <property type="match status" value="1"/>
</dbReference>
<comment type="caution">
    <text evidence="8">The sequence shown here is derived from an EMBL/GenBank/DDBJ whole genome shotgun (WGS) entry which is preliminary data.</text>
</comment>
<evidence type="ECO:0000256" key="2">
    <source>
        <dbReference type="ARBA" id="ARBA00009399"/>
    </source>
</evidence>
<evidence type="ECO:0000259" key="7">
    <source>
        <dbReference type="Pfam" id="PF04138"/>
    </source>
</evidence>
<accession>A0ABP7G378</accession>
<keyword evidence="5 6" id="KW-0472">Membrane</keyword>
<evidence type="ECO:0000256" key="4">
    <source>
        <dbReference type="ARBA" id="ARBA00022989"/>
    </source>
</evidence>
<evidence type="ECO:0000313" key="8">
    <source>
        <dbReference type="EMBL" id="GAA3750566.1"/>
    </source>
</evidence>
<reference evidence="9" key="1">
    <citation type="journal article" date="2019" name="Int. J. Syst. Evol. Microbiol.">
        <title>The Global Catalogue of Microorganisms (GCM) 10K type strain sequencing project: providing services to taxonomists for standard genome sequencing and annotation.</title>
        <authorList>
            <consortium name="The Broad Institute Genomics Platform"/>
            <consortium name="The Broad Institute Genome Sequencing Center for Infectious Disease"/>
            <person name="Wu L."/>
            <person name="Ma J."/>
        </authorList>
    </citation>
    <scope>NUCLEOTIDE SEQUENCE [LARGE SCALE GENOMIC DNA]</scope>
    <source>
        <strain evidence="9">JCM 17137</strain>
    </source>
</reference>
<keyword evidence="9" id="KW-1185">Reference proteome</keyword>
<dbReference type="PANTHER" id="PTHR38459:SF1">
    <property type="entry name" value="PROPHAGE BACTOPRENOL-LINKED GLUCOSE TRANSLOCASE HOMOLOG"/>
    <property type="match status" value="1"/>
</dbReference>
<protein>
    <recommendedName>
        <fullName evidence="7">GtrA/DPMS transmembrane domain-containing protein</fullName>
    </recommendedName>
</protein>
<feature type="transmembrane region" description="Helical" evidence="6">
    <location>
        <begin position="21"/>
        <end position="40"/>
    </location>
</feature>
<comment type="similarity">
    <text evidence="2">Belongs to the GtrA family.</text>
</comment>
<evidence type="ECO:0000256" key="6">
    <source>
        <dbReference type="SAM" id="Phobius"/>
    </source>
</evidence>
<dbReference type="InterPro" id="IPR007267">
    <property type="entry name" value="GtrA_DPMS_TM"/>
</dbReference>
<organism evidence="8 9">
    <name type="scientific">Salinactinospora qingdaonensis</name>
    <dbReference type="NCBI Taxonomy" id="702744"/>
    <lineage>
        <taxon>Bacteria</taxon>
        <taxon>Bacillati</taxon>
        <taxon>Actinomycetota</taxon>
        <taxon>Actinomycetes</taxon>
        <taxon>Streptosporangiales</taxon>
        <taxon>Nocardiopsidaceae</taxon>
        <taxon>Salinactinospora</taxon>
    </lineage>
</organism>
<sequence length="152" mass="17056">MRLLTALYRRFSHLVHELAKFGTVGAVAYVVQLTLTNLFWWGLGMPELGGQALGTFCATVVTFLGNRFWTFSHRVRSSLSRDYLVFFVLNGVGILIQLSCLWVTVDLLGLDGPLARNIGGNVIGVGIGTLFRFWSYKKWVFRSPENYPHLAA</sequence>
<evidence type="ECO:0000313" key="9">
    <source>
        <dbReference type="Proteomes" id="UP001500908"/>
    </source>
</evidence>
<feature type="transmembrane region" description="Helical" evidence="6">
    <location>
        <begin position="117"/>
        <end position="134"/>
    </location>
</feature>
<dbReference type="EMBL" id="BAABDD010000015">
    <property type="protein sequence ID" value="GAA3750566.1"/>
    <property type="molecule type" value="Genomic_DNA"/>
</dbReference>